<dbReference type="PANTHER" id="PTHR33162">
    <property type="entry name" value="SEC-INDEPENDENT PROTEIN TRANSLOCASE PROTEIN TATA, CHLOROPLASTIC"/>
    <property type="match status" value="1"/>
</dbReference>
<dbReference type="NCBIfam" id="TIGR01410">
    <property type="entry name" value="tatB"/>
    <property type="match status" value="1"/>
</dbReference>
<reference evidence="11" key="1">
    <citation type="submission" date="2021-12" db="EMBL/GenBank/DDBJ databases">
        <authorList>
            <person name="Rodrigo-Torres L."/>
            <person name="Arahal R. D."/>
            <person name="Lucena T."/>
        </authorList>
    </citation>
    <scope>NUCLEOTIDE SEQUENCE</scope>
    <source>
        <strain evidence="11">CECT 8267</strain>
    </source>
</reference>
<keyword evidence="5 9" id="KW-0653">Protein transport</keyword>
<dbReference type="InterPro" id="IPR018448">
    <property type="entry name" value="TatB"/>
</dbReference>
<dbReference type="PRINTS" id="PR01506">
    <property type="entry name" value="TATBPROTEIN"/>
</dbReference>
<evidence type="ECO:0000313" key="12">
    <source>
        <dbReference type="Proteomes" id="UP000838100"/>
    </source>
</evidence>
<evidence type="ECO:0000256" key="10">
    <source>
        <dbReference type="SAM" id="MobiDB-lite"/>
    </source>
</evidence>
<evidence type="ECO:0000256" key="2">
    <source>
        <dbReference type="ARBA" id="ARBA00022448"/>
    </source>
</evidence>
<keyword evidence="6 9" id="KW-1133">Transmembrane helix</keyword>
<gene>
    <name evidence="9 11" type="primary">tatB</name>
    <name evidence="11" type="ORF">SIN8267_01950</name>
</gene>
<keyword evidence="12" id="KW-1185">Reference proteome</keyword>
<feature type="compositionally biased region" description="Low complexity" evidence="10">
    <location>
        <begin position="100"/>
        <end position="111"/>
    </location>
</feature>
<dbReference type="Proteomes" id="UP000838100">
    <property type="component" value="Unassembled WGS sequence"/>
</dbReference>
<evidence type="ECO:0000256" key="1">
    <source>
        <dbReference type="ARBA" id="ARBA00004167"/>
    </source>
</evidence>
<keyword evidence="2 9" id="KW-0813">Transport</keyword>
<comment type="subunit">
    <text evidence="9">The Tat system comprises two distinct complexes: a TatABC complex, containing multiple copies of TatA, TatB and TatC subunits, and a separate TatA complex, containing only TatA subunits. Substrates initially bind to the TatABC complex, which probably triggers association of the separate TatA complex to form the active translocon.</text>
</comment>
<comment type="function">
    <text evidence="9">Part of the twin-arginine translocation (Tat) system that transports large folded proteins containing a characteristic twin-arginine motif in their signal peptide across membranes. Together with TatC, TatB is part of a receptor directly interacting with Tat signal peptides. TatB may form an oligomeric binding site that transiently accommodates folded Tat precursor proteins before their translocation.</text>
</comment>
<evidence type="ECO:0000256" key="3">
    <source>
        <dbReference type="ARBA" id="ARBA00022475"/>
    </source>
</evidence>
<feature type="region of interest" description="Disordered" evidence="10">
    <location>
        <begin position="97"/>
        <end position="143"/>
    </location>
</feature>
<sequence>MFDIGFTELLMIGVIALVVLGPERLPHAVRTTSRWLGKIRSMFNQVKDQIEKELDADEIRQQIHNESIMQQLDKGKNDADASLDDIRASLKSMEFDLHSSTEASSDTAADEQAVTKKSTAERIDNQATADDNLTAKPATKDNP</sequence>
<dbReference type="InterPro" id="IPR003369">
    <property type="entry name" value="TatA/B/E"/>
</dbReference>
<proteinExistence type="inferred from homology"/>
<evidence type="ECO:0000256" key="4">
    <source>
        <dbReference type="ARBA" id="ARBA00022692"/>
    </source>
</evidence>
<evidence type="ECO:0000256" key="6">
    <source>
        <dbReference type="ARBA" id="ARBA00022989"/>
    </source>
</evidence>
<keyword evidence="4 9" id="KW-0812">Transmembrane</keyword>
<evidence type="ECO:0000256" key="8">
    <source>
        <dbReference type="ARBA" id="ARBA00023136"/>
    </source>
</evidence>
<evidence type="ECO:0000313" key="11">
    <source>
        <dbReference type="EMBL" id="CAH0991835.1"/>
    </source>
</evidence>
<keyword evidence="8 9" id="KW-0472">Membrane</keyword>
<name>A0ABM9AF55_9GAMM</name>
<evidence type="ECO:0000256" key="5">
    <source>
        <dbReference type="ARBA" id="ARBA00022927"/>
    </source>
</evidence>
<dbReference type="RefSeq" id="WP_237444537.1">
    <property type="nucleotide sequence ID" value="NZ_CAKLPX010000002.1"/>
</dbReference>
<comment type="similarity">
    <text evidence="9">Belongs to the TatB family.</text>
</comment>
<dbReference type="EMBL" id="CAKLPX010000002">
    <property type="protein sequence ID" value="CAH0991835.1"/>
    <property type="molecule type" value="Genomic_DNA"/>
</dbReference>
<evidence type="ECO:0000256" key="7">
    <source>
        <dbReference type="ARBA" id="ARBA00023010"/>
    </source>
</evidence>
<protein>
    <recommendedName>
        <fullName evidence="9">Sec-independent protein translocase protein TatB</fullName>
    </recommendedName>
</protein>
<dbReference type="Gene3D" id="1.20.5.3310">
    <property type="match status" value="1"/>
</dbReference>
<dbReference type="PANTHER" id="PTHR33162:SF1">
    <property type="entry name" value="SEC-INDEPENDENT PROTEIN TRANSLOCASE PROTEIN TATA, CHLOROPLASTIC"/>
    <property type="match status" value="1"/>
</dbReference>
<organism evidence="11 12">
    <name type="scientific">Sinobacterium norvegicum</name>
    <dbReference type="NCBI Taxonomy" id="1641715"/>
    <lineage>
        <taxon>Bacteria</taxon>
        <taxon>Pseudomonadati</taxon>
        <taxon>Pseudomonadota</taxon>
        <taxon>Gammaproteobacteria</taxon>
        <taxon>Cellvibrionales</taxon>
        <taxon>Spongiibacteraceae</taxon>
        <taxon>Sinobacterium</taxon>
    </lineage>
</organism>
<evidence type="ECO:0000256" key="9">
    <source>
        <dbReference type="HAMAP-Rule" id="MF_00237"/>
    </source>
</evidence>
<keyword evidence="7 9" id="KW-0811">Translocation</keyword>
<keyword evidence="3 9" id="KW-1003">Cell membrane</keyword>
<dbReference type="HAMAP" id="MF_00237">
    <property type="entry name" value="TatB"/>
    <property type="match status" value="1"/>
</dbReference>
<comment type="caution">
    <text evidence="11">The sequence shown here is derived from an EMBL/GenBank/DDBJ whole genome shotgun (WGS) entry which is preliminary data.</text>
</comment>
<dbReference type="Pfam" id="PF02416">
    <property type="entry name" value="TatA_B_E"/>
    <property type="match status" value="1"/>
</dbReference>
<accession>A0ABM9AF55</accession>
<comment type="subcellular location">
    <subcellularLocation>
        <location evidence="9">Cell membrane</location>
        <topology evidence="9">Single-pass membrane protein</topology>
    </subcellularLocation>
    <subcellularLocation>
        <location evidence="1">Membrane</location>
        <topology evidence="1">Single-pass membrane protein</topology>
    </subcellularLocation>
</comment>